<proteinExistence type="predicted"/>
<evidence type="ECO:0000313" key="2">
    <source>
        <dbReference type="Proteomes" id="UP000499080"/>
    </source>
</evidence>
<gene>
    <name evidence="1" type="ORF">AVEN_8462_1</name>
</gene>
<dbReference type="EMBL" id="BGPR01000713">
    <property type="protein sequence ID" value="GBM32623.1"/>
    <property type="molecule type" value="Genomic_DNA"/>
</dbReference>
<dbReference type="Proteomes" id="UP000499080">
    <property type="component" value="Unassembled WGS sequence"/>
</dbReference>
<name>A0A4Y2ETU5_ARAVE</name>
<evidence type="ECO:0000313" key="1">
    <source>
        <dbReference type="EMBL" id="GBM32623.1"/>
    </source>
</evidence>
<protein>
    <submittedName>
        <fullName evidence="1">Uncharacterized protein</fullName>
    </submittedName>
</protein>
<reference evidence="1 2" key="1">
    <citation type="journal article" date="2019" name="Sci. Rep.">
        <title>Orb-weaving spider Araneus ventricosus genome elucidates the spidroin gene catalogue.</title>
        <authorList>
            <person name="Kono N."/>
            <person name="Nakamura H."/>
            <person name="Ohtoshi R."/>
            <person name="Moran D.A.P."/>
            <person name="Shinohara A."/>
            <person name="Yoshida Y."/>
            <person name="Fujiwara M."/>
            <person name="Mori M."/>
            <person name="Tomita M."/>
            <person name="Arakawa K."/>
        </authorList>
    </citation>
    <scope>NUCLEOTIDE SEQUENCE [LARGE SCALE GENOMIC DNA]</scope>
</reference>
<dbReference type="AlphaFoldDB" id="A0A4Y2ETU5"/>
<organism evidence="1 2">
    <name type="scientific">Araneus ventricosus</name>
    <name type="common">Orbweaver spider</name>
    <name type="synonym">Epeira ventricosa</name>
    <dbReference type="NCBI Taxonomy" id="182803"/>
    <lineage>
        <taxon>Eukaryota</taxon>
        <taxon>Metazoa</taxon>
        <taxon>Ecdysozoa</taxon>
        <taxon>Arthropoda</taxon>
        <taxon>Chelicerata</taxon>
        <taxon>Arachnida</taxon>
        <taxon>Araneae</taxon>
        <taxon>Araneomorphae</taxon>
        <taxon>Entelegynae</taxon>
        <taxon>Araneoidea</taxon>
        <taxon>Araneidae</taxon>
        <taxon>Araneus</taxon>
    </lineage>
</organism>
<keyword evidence="2" id="KW-1185">Reference proteome</keyword>
<comment type="caution">
    <text evidence="1">The sequence shown here is derived from an EMBL/GenBank/DDBJ whole genome shotgun (WGS) entry which is preliminary data.</text>
</comment>
<accession>A0A4Y2ETU5</accession>
<sequence>MPLLPLFSLHAPVSAPPRTLVSWAVARLASESGSDQPLIWWRNQRESLTHRCLMKFPIPVRLPRSEESRERFSAEQKESHTWENSFFPPRDMKHDINQLAAKYFGKFECDLAGSVFVRVSRNSFTVETAFKITFHRAPFVYVYLPEWVCFGT</sequence>